<reference evidence="3" key="1">
    <citation type="submission" date="2025-08" db="UniProtKB">
        <authorList>
            <consortium name="RefSeq"/>
        </authorList>
    </citation>
    <scope>IDENTIFICATION</scope>
</reference>
<dbReference type="AlphaFoldDB" id="A0A1S3DB90"/>
<evidence type="ECO:0000313" key="3">
    <source>
        <dbReference type="RefSeq" id="XP_008478205.1"/>
    </source>
</evidence>
<evidence type="ECO:0000256" key="1">
    <source>
        <dbReference type="SAM" id="SignalP"/>
    </source>
</evidence>
<dbReference type="Proteomes" id="UP000079169">
    <property type="component" value="Unplaced"/>
</dbReference>
<keyword evidence="2" id="KW-1185">Reference proteome</keyword>
<proteinExistence type="predicted"/>
<gene>
    <name evidence="3" type="primary">LOC103515064</name>
</gene>
<name>A0A1S3DB90_DIACI</name>
<dbReference type="STRING" id="121845.A0A1S3DB90"/>
<dbReference type="GeneID" id="103515064"/>
<dbReference type="RefSeq" id="XP_008478205.1">
    <property type="nucleotide sequence ID" value="XM_008479983.3"/>
</dbReference>
<feature type="chain" id="PRO_5010363262" evidence="1">
    <location>
        <begin position="25"/>
        <end position="214"/>
    </location>
</feature>
<accession>A0A1S3DB90</accession>
<protein>
    <submittedName>
        <fullName evidence="3">Uncharacterized protein LOC103515064</fullName>
    </submittedName>
</protein>
<feature type="signal peptide" evidence="1">
    <location>
        <begin position="1"/>
        <end position="24"/>
    </location>
</feature>
<dbReference type="PaxDb" id="121845-A0A1S3DB90"/>
<keyword evidence="1" id="KW-0732">Signal</keyword>
<evidence type="ECO:0000313" key="2">
    <source>
        <dbReference type="Proteomes" id="UP000079169"/>
    </source>
</evidence>
<dbReference type="KEGG" id="dci:103515064"/>
<sequence length="214" mass="22253">MKTLMSSFSLGALVVLSLVECYNAQGAYTGVASGAASGAGTGSFAGFPSFPFPSPPLAPLPYFNQGFPFFQPFPFFDFNAYNLQLQNWIKASELQAQQAAANGKKPFGPLFGSAAAQGMFGPQGGFGQTFIYPPPKDGQSLTFKSFMPPPPGVNQFGVSSFSSSSFSDVNGDKKGTQFATVTVNDNGNITTVVSSDPQNDIAAVAPQDIGNGPA</sequence>
<organism evidence="2 3">
    <name type="scientific">Diaphorina citri</name>
    <name type="common">Asian citrus psyllid</name>
    <dbReference type="NCBI Taxonomy" id="121845"/>
    <lineage>
        <taxon>Eukaryota</taxon>
        <taxon>Metazoa</taxon>
        <taxon>Ecdysozoa</taxon>
        <taxon>Arthropoda</taxon>
        <taxon>Hexapoda</taxon>
        <taxon>Insecta</taxon>
        <taxon>Pterygota</taxon>
        <taxon>Neoptera</taxon>
        <taxon>Paraneoptera</taxon>
        <taxon>Hemiptera</taxon>
        <taxon>Sternorrhyncha</taxon>
        <taxon>Psylloidea</taxon>
        <taxon>Psyllidae</taxon>
        <taxon>Diaphorininae</taxon>
        <taxon>Diaphorina</taxon>
    </lineage>
</organism>